<dbReference type="PANTHER" id="PTHR23150">
    <property type="entry name" value="SULFATASE MODIFYING FACTOR 1, 2"/>
    <property type="match status" value="1"/>
</dbReference>
<dbReference type="EMBL" id="PQCO01000015">
    <property type="protein sequence ID" value="PUE05785.1"/>
    <property type="molecule type" value="Genomic_DNA"/>
</dbReference>
<dbReference type="AlphaFoldDB" id="A0A6N4E8L0"/>
<dbReference type="Gene3D" id="3.90.1580.10">
    <property type="entry name" value="paralog of FGE (formylglycine-generating enzyme)"/>
    <property type="match status" value="1"/>
</dbReference>
<evidence type="ECO:0000313" key="3">
    <source>
        <dbReference type="Proteomes" id="UP000250928"/>
    </source>
</evidence>
<dbReference type="PANTHER" id="PTHR23150:SF19">
    <property type="entry name" value="FORMYLGLYCINE-GENERATING ENZYME"/>
    <property type="match status" value="1"/>
</dbReference>
<dbReference type="Pfam" id="PF03781">
    <property type="entry name" value="FGE-sulfatase"/>
    <property type="match status" value="1"/>
</dbReference>
<reference evidence="2 3" key="1">
    <citation type="submission" date="2018-01" db="EMBL/GenBank/DDBJ databases">
        <title>Novel co-symbiosis in the lucinid bivalve Phacoides pectinatus.</title>
        <authorList>
            <person name="Lim S.J."/>
            <person name="Davis B.G."/>
            <person name="Gill D.E."/>
            <person name="Engel A.S."/>
            <person name="Anderson L.C."/>
            <person name="Campbell B.J."/>
        </authorList>
    </citation>
    <scope>NUCLEOTIDE SEQUENCE [LARGE SCALE GENOMIC DNA]</scope>
    <source>
        <strain evidence="2">N3_P5</strain>
    </source>
</reference>
<dbReference type="Proteomes" id="UP000250928">
    <property type="component" value="Unassembled WGS sequence"/>
</dbReference>
<dbReference type="InterPro" id="IPR042095">
    <property type="entry name" value="SUMF_sf"/>
</dbReference>
<evidence type="ECO:0000313" key="2">
    <source>
        <dbReference type="EMBL" id="PUE05785.1"/>
    </source>
</evidence>
<comment type="caution">
    <text evidence="2">The sequence shown here is derived from an EMBL/GenBank/DDBJ whole genome shotgun (WGS) entry which is preliminary data.</text>
</comment>
<proteinExistence type="predicted"/>
<feature type="domain" description="Sulfatase-modifying factor enzyme-like" evidence="1">
    <location>
        <begin position="101"/>
        <end position="329"/>
    </location>
</feature>
<organism evidence="2 3">
    <name type="scientific">Candidatus Sedimenticola endophacoides</name>
    <dbReference type="NCBI Taxonomy" id="2548426"/>
    <lineage>
        <taxon>Bacteria</taxon>
        <taxon>Pseudomonadati</taxon>
        <taxon>Pseudomonadota</taxon>
        <taxon>Gammaproteobacteria</taxon>
        <taxon>Chromatiales</taxon>
        <taxon>Sedimenticolaceae</taxon>
        <taxon>Sedimenticola</taxon>
    </lineage>
</organism>
<name>A0A6N4E8L0_9GAMM</name>
<dbReference type="InterPro" id="IPR016187">
    <property type="entry name" value="CTDL_fold"/>
</dbReference>
<dbReference type="InterPro" id="IPR005532">
    <property type="entry name" value="SUMF_dom"/>
</dbReference>
<gene>
    <name evidence="2" type="ORF">C3L24_00140</name>
</gene>
<dbReference type="SUPFAM" id="SSF56436">
    <property type="entry name" value="C-type lectin-like"/>
    <property type="match status" value="1"/>
</dbReference>
<sequence>MASRFWGLGCPKIFHEVATLLNLFLENFRYRDQPLCLECAAALPGEALSGEEGELADLRGRIREELDRRLAEVRVERVIRKQKKRQDRLGEFGLSIRDFRKIPAGKFLMGSPPEEKDRFDTEQQHEVQIDNFEMLATPVTFEMFDIFCEAIGMTKPHDEKWGRENRPVINVTYWAAMEYCYWLQKRTGWSLRLPTEAEWEYACRAGTATPFWTGETITTEQANFNGDFTYHGSKRGSNRGRTTPVDLFEPNPWGLRDMHGNVWEWTASLWDDTYHGQELENEGDNRDNLEARSVRGGSWYNVPGSLRSASRNKLMPNYHYLKVGFRIVREID</sequence>
<protein>
    <recommendedName>
        <fullName evidence="1">Sulfatase-modifying factor enzyme-like domain-containing protein</fullName>
    </recommendedName>
</protein>
<accession>A0A6N4E8L0</accession>
<dbReference type="InterPro" id="IPR051043">
    <property type="entry name" value="Sulfatase_Mod_Factor_Kinase"/>
</dbReference>
<evidence type="ECO:0000259" key="1">
    <source>
        <dbReference type="Pfam" id="PF03781"/>
    </source>
</evidence>
<dbReference type="GO" id="GO:0120147">
    <property type="term" value="F:formylglycine-generating oxidase activity"/>
    <property type="evidence" value="ECO:0007669"/>
    <property type="project" value="TreeGrafter"/>
</dbReference>